<evidence type="ECO:0000259" key="8">
    <source>
        <dbReference type="Pfam" id="PF14693"/>
    </source>
</evidence>
<comment type="function">
    <text evidence="5">This is one of the proteins that binds to the 5S RNA in the ribosome where it forms part of the central protuberance.</text>
</comment>
<name>A0ABQ1PMW6_9MICC</name>
<keyword evidence="4 5" id="KW-0687">Ribonucleoprotein</keyword>
<keyword evidence="3 5" id="KW-0689">Ribosomal protein</keyword>
<proteinExistence type="inferred from homology"/>
<evidence type="ECO:0000313" key="10">
    <source>
        <dbReference type="Proteomes" id="UP000597761"/>
    </source>
</evidence>
<dbReference type="GO" id="GO:0005840">
    <property type="term" value="C:ribosome"/>
    <property type="evidence" value="ECO:0007669"/>
    <property type="project" value="UniProtKB-KW"/>
</dbReference>
<comment type="caution">
    <text evidence="9">The sequence shown here is derived from an EMBL/GenBank/DDBJ whole genome shotgun (WGS) entry which is preliminary data.</text>
</comment>
<dbReference type="Pfam" id="PF14693">
    <property type="entry name" value="Ribosomal_TL5_C"/>
    <property type="match status" value="1"/>
</dbReference>
<evidence type="ECO:0000256" key="5">
    <source>
        <dbReference type="HAMAP-Rule" id="MF_01334"/>
    </source>
</evidence>
<dbReference type="InterPro" id="IPR020930">
    <property type="entry name" value="Ribosomal_uL5_bac-type"/>
</dbReference>
<feature type="region of interest" description="Disordered" evidence="6">
    <location>
        <begin position="178"/>
        <end position="214"/>
    </location>
</feature>
<dbReference type="CDD" id="cd00495">
    <property type="entry name" value="Ribosomal_L25_TL5_CTC"/>
    <property type="match status" value="1"/>
</dbReference>
<dbReference type="InterPro" id="IPR029751">
    <property type="entry name" value="Ribosomal_L25_dom"/>
</dbReference>
<keyword evidence="1 5" id="KW-0699">rRNA-binding</keyword>
<dbReference type="InterPro" id="IPR037121">
    <property type="entry name" value="Ribosomal_bL25_C"/>
</dbReference>
<dbReference type="InterPro" id="IPR001021">
    <property type="entry name" value="Ribosomal_bL25_long"/>
</dbReference>
<dbReference type="RefSeq" id="WP_188669107.1">
    <property type="nucleotide sequence ID" value="NZ_BMJI01000028.1"/>
</dbReference>
<evidence type="ECO:0000256" key="4">
    <source>
        <dbReference type="ARBA" id="ARBA00023274"/>
    </source>
</evidence>
<keyword evidence="10" id="KW-1185">Reference proteome</keyword>
<dbReference type="Gene3D" id="2.40.240.10">
    <property type="entry name" value="Ribosomal Protein L25, Chain P"/>
    <property type="match status" value="1"/>
</dbReference>
<evidence type="ECO:0000256" key="3">
    <source>
        <dbReference type="ARBA" id="ARBA00022980"/>
    </source>
</evidence>
<dbReference type="HAMAP" id="MF_01334">
    <property type="entry name" value="Ribosomal_bL25_CTC"/>
    <property type="match status" value="1"/>
</dbReference>
<sequence>MAAKTLPAQPRTEFGKGAARRIRANNQIPAVIYSNGTEPLHVTLPGHQTMLVVRTVNALLEIDVQGENHLTLVKDVQRNPVTQLIEHVDLQGVRRGEKVTVDVLVHVVGEQSDPNAYVNLDQNSISVEADATAIPESFEADITGREIGDHLYVSDLALPAGVTLVTDPETLLVNIAEPAVQDLGEEPEAEEAAEGEAADGESAEAEATEDESAE</sequence>
<comment type="subunit">
    <text evidence="5">Part of the 50S ribosomal subunit; part of the 5S rRNA/L5/L18/L25 subcomplex. Contacts the 5S rRNA. Binds to the 5S rRNA independently of L5 and L18.</text>
</comment>
<dbReference type="EMBL" id="BMJI01000028">
    <property type="protein sequence ID" value="GGC99992.1"/>
    <property type="molecule type" value="Genomic_DNA"/>
</dbReference>
<feature type="domain" description="Large ribosomal subunit protein bL25 beta" evidence="8">
    <location>
        <begin position="98"/>
        <end position="178"/>
    </location>
</feature>
<dbReference type="Gene3D" id="2.170.120.20">
    <property type="entry name" value="Ribosomal protein L25, beta domain"/>
    <property type="match status" value="1"/>
</dbReference>
<dbReference type="PANTHER" id="PTHR33284:SF1">
    <property type="entry name" value="RIBOSOMAL PROTEIN L25_GLN-TRNA SYNTHETASE, ANTI-CODON-BINDING DOMAIN-CONTAINING PROTEIN"/>
    <property type="match status" value="1"/>
</dbReference>
<dbReference type="InterPro" id="IPR020057">
    <property type="entry name" value="Ribosomal_bL25_b-dom"/>
</dbReference>
<comment type="similarity">
    <text evidence="5">Belongs to the bacterial ribosomal protein bL25 family. CTC subfamily.</text>
</comment>
<evidence type="ECO:0000256" key="1">
    <source>
        <dbReference type="ARBA" id="ARBA00022730"/>
    </source>
</evidence>
<feature type="compositionally biased region" description="Acidic residues" evidence="6">
    <location>
        <begin position="183"/>
        <end position="214"/>
    </location>
</feature>
<dbReference type="NCBIfam" id="TIGR00731">
    <property type="entry name" value="bL25_bact_ctc"/>
    <property type="match status" value="1"/>
</dbReference>
<dbReference type="NCBIfam" id="NF004131">
    <property type="entry name" value="PRK05618.2-1"/>
    <property type="match status" value="1"/>
</dbReference>
<dbReference type="InterPro" id="IPR011035">
    <property type="entry name" value="Ribosomal_bL25/Gln-tRNA_synth"/>
</dbReference>
<accession>A0ABQ1PMW6</accession>
<evidence type="ECO:0000256" key="6">
    <source>
        <dbReference type="SAM" id="MobiDB-lite"/>
    </source>
</evidence>
<dbReference type="SUPFAM" id="SSF50715">
    <property type="entry name" value="Ribosomal protein L25-like"/>
    <property type="match status" value="1"/>
</dbReference>
<organism evidence="9 10">
    <name type="scientific">Tersicoccus solisilvae</name>
    <dbReference type="NCBI Taxonomy" id="1882339"/>
    <lineage>
        <taxon>Bacteria</taxon>
        <taxon>Bacillati</taxon>
        <taxon>Actinomycetota</taxon>
        <taxon>Actinomycetes</taxon>
        <taxon>Micrococcales</taxon>
        <taxon>Micrococcaceae</taxon>
        <taxon>Tersicoccus</taxon>
    </lineage>
</organism>
<evidence type="ECO:0000256" key="2">
    <source>
        <dbReference type="ARBA" id="ARBA00022884"/>
    </source>
</evidence>
<keyword evidence="2 5" id="KW-0694">RNA-binding</keyword>
<dbReference type="InterPro" id="IPR020056">
    <property type="entry name" value="Rbsml_bL25/Gln-tRNA_synth_N"/>
</dbReference>
<evidence type="ECO:0000313" key="9">
    <source>
        <dbReference type="EMBL" id="GGC99992.1"/>
    </source>
</evidence>
<evidence type="ECO:0000259" key="7">
    <source>
        <dbReference type="Pfam" id="PF01386"/>
    </source>
</evidence>
<reference evidence="10" key="1">
    <citation type="journal article" date="2019" name="Int. J. Syst. Evol. Microbiol.">
        <title>The Global Catalogue of Microorganisms (GCM) 10K type strain sequencing project: providing services to taxonomists for standard genome sequencing and annotation.</title>
        <authorList>
            <consortium name="The Broad Institute Genomics Platform"/>
            <consortium name="The Broad Institute Genome Sequencing Center for Infectious Disease"/>
            <person name="Wu L."/>
            <person name="Ma J."/>
        </authorList>
    </citation>
    <scope>NUCLEOTIDE SEQUENCE [LARGE SCALE GENOMIC DNA]</scope>
    <source>
        <strain evidence="10">CGMCC 1.15480</strain>
    </source>
</reference>
<protein>
    <recommendedName>
        <fullName evidence="5">Large ribosomal subunit protein bL25</fullName>
    </recommendedName>
    <alternativeName>
        <fullName evidence="5">General stress protein CTC</fullName>
    </alternativeName>
</protein>
<dbReference type="PANTHER" id="PTHR33284">
    <property type="entry name" value="RIBOSOMAL PROTEIN L25/GLN-TRNA SYNTHETASE, ANTI-CODON-BINDING DOMAIN-CONTAINING PROTEIN"/>
    <property type="match status" value="1"/>
</dbReference>
<dbReference type="Proteomes" id="UP000597761">
    <property type="component" value="Unassembled WGS sequence"/>
</dbReference>
<feature type="domain" description="Large ribosomal subunit protein bL25 L25" evidence="7">
    <location>
        <begin position="6"/>
        <end position="90"/>
    </location>
</feature>
<dbReference type="Pfam" id="PF01386">
    <property type="entry name" value="Ribosomal_L25p"/>
    <property type="match status" value="1"/>
</dbReference>
<gene>
    <name evidence="5 9" type="primary">rplY</name>
    <name evidence="5" type="synonym">ctc</name>
    <name evidence="9" type="ORF">GCM10011512_28590</name>
</gene>